<keyword evidence="2" id="KW-1185">Reference proteome</keyword>
<gene>
    <name evidence="1" type="ORF">Syun_011906</name>
</gene>
<dbReference type="Proteomes" id="UP001420932">
    <property type="component" value="Unassembled WGS sequence"/>
</dbReference>
<name>A0AAP0JYE9_9MAGN</name>
<dbReference type="AlphaFoldDB" id="A0AAP0JYE9"/>
<reference evidence="1 2" key="1">
    <citation type="submission" date="2024-01" db="EMBL/GenBank/DDBJ databases">
        <title>Genome assemblies of Stephania.</title>
        <authorList>
            <person name="Yang L."/>
        </authorList>
    </citation>
    <scope>NUCLEOTIDE SEQUENCE [LARGE SCALE GENOMIC DNA]</scope>
    <source>
        <strain evidence="1">YNDBR</strain>
        <tissue evidence="1">Leaf</tissue>
    </source>
</reference>
<evidence type="ECO:0000313" key="1">
    <source>
        <dbReference type="EMBL" id="KAK9142506.1"/>
    </source>
</evidence>
<dbReference type="EMBL" id="JBBNAF010000005">
    <property type="protein sequence ID" value="KAK9142506.1"/>
    <property type="molecule type" value="Genomic_DNA"/>
</dbReference>
<sequence>MGDLTKKVDKSRKQLEALKGDSDPFSIQCYNKVEKEYLLVLSQHDDFWRQRAKQHWLRECIKTQSIFTPLHLCGRGRTIDVTKLKSDQGVWRTGDNSLGELLCAYFTNLFNSQ</sequence>
<proteinExistence type="predicted"/>
<organism evidence="1 2">
    <name type="scientific">Stephania yunnanensis</name>
    <dbReference type="NCBI Taxonomy" id="152371"/>
    <lineage>
        <taxon>Eukaryota</taxon>
        <taxon>Viridiplantae</taxon>
        <taxon>Streptophyta</taxon>
        <taxon>Embryophyta</taxon>
        <taxon>Tracheophyta</taxon>
        <taxon>Spermatophyta</taxon>
        <taxon>Magnoliopsida</taxon>
        <taxon>Ranunculales</taxon>
        <taxon>Menispermaceae</taxon>
        <taxon>Menispermoideae</taxon>
        <taxon>Cissampelideae</taxon>
        <taxon>Stephania</taxon>
    </lineage>
</organism>
<protein>
    <submittedName>
        <fullName evidence="1">Uncharacterized protein</fullName>
    </submittedName>
</protein>
<accession>A0AAP0JYE9</accession>
<evidence type="ECO:0000313" key="2">
    <source>
        <dbReference type="Proteomes" id="UP001420932"/>
    </source>
</evidence>
<comment type="caution">
    <text evidence="1">The sequence shown here is derived from an EMBL/GenBank/DDBJ whole genome shotgun (WGS) entry which is preliminary data.</text>
</comment>